<feature type="compositionally biased region" description="Low complexity" evidence="1">
    <location>
        <begin position="362"/>
        <end position="382"/>
    </location>
</feature>
<feature type="region of interest" description="Disordered" evidence="1">
    <location>
        <begin position="54"/>
        <end position="75"/>
    </location>
</feature>
<dbReference type="InterPro" id="IPR036570">
    <property type="entry name" value="HORMA_dom_sf"/>
</dbReference>
<evidence type="ECO:0000313" key="2">
    <source>
        <dbReference type="WBParaSite" id="ASIM_0001272201-mRNA-1"/>
    </source>
</evidence>
<proteinExistence type="predicted"/>
<evidence type="ECO:0000256" key="1">
    <source>
        <dbReference type="SAM" id="MobiDB-lite"/>
    </source>
</evidence>
<sequence>LRVDEIGEVSALLRQTITTYPPLTSDLSVDFLLYTADGDFLPLEAWHLSIREEAEGDQENQEVQAQGGAAQGGLGMRGTNVRTQLYHQMGVLLKSAMAVARVTPMFRYYVRHQSADTFIVFYRVYEGHPELDLGEGQKLYSIGKLESPFGTISLELGYRTKMQIERSLKHQRSDIMKTSSIKRIGSLNNQLVIGEAKELDERMIQIPFLPSTSCVCSSPSRERFSEENDGVSQCDDTFSTFSVSPASQKSGGFSRTGSTSSTFSYRFDRSASSTSDDGSMKNVFGGLGSSPRISETLARGIPSQPNREKQPPRTSSLPFFALLTASTSNVIFRSQPLDKVPENEAMDNTMIKASAEKKETATAMSCSYPSSSSQQTTPTSETLRSASDYQRNAVDSSLLDSAEVETIRASTVSTVMAASYKYHVAEGDSNTDDDDDSSTQAATTNADISSDDSFVKVPFGSWHDGDGSDLGDAVHLFRLASQQTAIGFAIDQPDSINYQLAKFEAQQSVFDRFLADLVRVEERESNSLCLSYQQPSCASPARNKAQFF</sequence>
<dbReference type="AlphaFoldDB" id="A0A0M3JWP8"/>
<feature type="region of interest" description="Disordered" evidence="1">
    <location>
        <begin position="427"/>
        <end position="446"/>
    </location>
</feature>
<dbReference type="WBParaSite" id="ASIM_0001272201-mRNA-1">
    <property type="protein sequence ID" value="ASIM_0001272201-mRNA-1"/>
    <property type="gene ID" value="ASIM_0001272201"/>
</dbReference>
<organism evidence="2">
    <name type="scientific">Anisakis simplex</name>
    <name type="common">Herring worm</name>
    <dbReference type="NCBI Taxonomy" id="6269"/>
    <lineage>
        <taxon>Eukaryota</taxon>
        <taxon>Metazoa</taxon>
        <taxon>Ecdysozoa</taxon>
        <taxon>Nematoda</taxon>
        <taxon>Chromadorea</taxon>
        <taxon>Rhabditida</taxon>
        <taxon>Spirurina</taxon>
        <taxon>Ascaridomorpha</taxon>
        <taxon>Ascaridoidea</taxon>
        <taxon>Anisakidae</taxon>
        <taxon>Anisakis</taxon>
        <taxon>Anisakis simplex complex</taxon>
    </lineage>
</organism>
<name>A0A0M3JWP8_ANISI</name>
<feature type="region of interest" description="Disordered" evidence="1">
    <location>
        <begin position="362"/>
        <end position="388"/>
    </location>
</feature>
<reference evidence="2" key="1">
    <citation type="submission" date="2017-02" db="UniProtKB">
        <authorList>
            <consortium name="WormBaseParasite"/>
        </authorList>
    </citation>
    <scope>IDENTIFICATION</scope>
</reference>
<protein>
    <submittedName>
        <fullName evidence="2">Autophagy-related protein 13 homolog (inferred by orthology to a C. elegans protein)</fullName>
    </submittedName>
</protein>
<feature type="region of interest" description="Disordered" evidence="1">
    <location>
        <begin position="268"/>
        <end position="294"/>
    </location>
</feature>
<dbReference type="Gene3D" id="3.30.900.10">
    <property type="entry name" value="HORMA domain"/>
    <property type="match status" value="1"/>
</dbReference>
<accession>A0A0M3JWP8</accession>